<sequence length="419" mass="46340">MFYETQTIASFSTTVDPASYCFCAFYHIACFLATLACLVVDMAQYMAPPPYYKKYTSAAMANLTAPKPPPIPEGTYTTFGVEREPTGLTTLPWKQNLLIEKEPKYRQLYGDPSLFTNRTADTHRKDSINGNAGKIDVDKDSKATDGVIADTDTSIVKNEAMVNGKVPTHTERGRKRKFDHKVELKKLNKSIVLNYLQLLDVLTSDPSQYMKVFNQLVGLFHNMHALINDCRPHQARETLRAMMEAQVEQKENCVLDLETYFDAVTSALKEVLDQVQTSDISDLLSPRKRARMVISQKVAQTPNGASIALEEDGRKGRPAEIKSEAVPEGSAKNSQGVHDHKIKPTAIKGETDSKVFDALSGRKSTDTDRPAEGGIKSEGAVRKTADSASIIARLAKAVDSISEAELDDYLTPKRLSMPL</sequence>
<dbReference type="RefSeq" id="XP_014159624.1">
    <property type="nucleotide sequence ID" value="XM_014304149.1"/>
</dbReference>
<evidence type="ECO:0000256" key="1">
    <source>
        <dbReference type="ARBA" id="ARBA00004123"/>
    </source>
</evidence>
<evidence type="ECO:0000256" key="8">
    <source>
        <dbReference type="SAM" id="Phobius"/>
    </source>
</evidence>
<dbReference type="OrthoDB" id="10253553at2759"/>
<evidence type="ECO:0000256" key="4">
    <source>
        <dbReference type="ARBA" id="ARBA00023163"/>
    </source>
</evidence>
<keyword evidence="3 6" id="KW-0805">Transcription regulation</keyword>
<evidence type="ECO:0000256" key="2">
    <source>
        <dbReference type="ARBA" id="ARBA00009994"/>
    </source>
</evidence>
<feature type="transmembrane region" description="Helical" evidence="8">
    <location>
        <begin position="24"/>
        <end position="43"/>
    </location>
</feature>
<reference evidence="9 10" key="1">
    <citation type="submission" date="2011-02" db="EMBL/GenBank/DDBJ databases">
        <title>The Genome Sequence of Sphaeroforma arctica JP610.</title>
        <authorList>
            <consortium name="The Broad Institute Genome Sequencing Platform"/>
            <person name="Russ C."/>
            <person name="Cuomo C."/>
            <person name="Young S.K."/>
            <person name="Zeng Q."/>
            <person name="Gargeya S."/>
            <person name="Alvarado L."/>
            <person name="Berlin A."/>
            <person name="Chapman S.B."/>
            <person name="Chen Z."/>
            <person name="Freedman E."/>
            <person name="Gellesch M."/>
            <person name="Goldberg J."/>
            <person name="Griggs A."/>
            <person name="Gujja S."/>
            <person name="Heilman E."/>
            <person name="Heiman D."/>
            <person name="Howarth C."/>
            <person name="Mehta T."/>
            <person name="Neiman D."/>
            <person name="Pearson M."/>
            <person name="Roberts A."/>
            <person name="Saif S."/>
            <person name="Shea T."/>
            <person name="Shenoy N."/>
            <person name="Sisk P."/>
            <person name="Stolte C."/>
            <person name="Sykes S."/>
            <person name="White J."/>
            <person name="Yandava C."/>
            <person name="Burger G."/>
            <person name="Gray M.W."/>
            <person name="Holland P.W.H."/>
            <person name="King N."/>
            <person name="Lang F.B.F."/>
            <person name="Roger A.J."/>
            <person name="Ruiz-Trillo I."/>
            <person name="Haas B."/>
            <person name="Nusbaum C."/>
            <person name="Birren B."/>
        </authorList>
    </citation>
    <scope>NUCLEOTIDE SEQUENCE [LARGE SCALE GENOMIC DNA]</scope>
    <source>
        <strain evidence="9 10">JP610</strain>
    </source>
</reference>
<comment type="similarity">
    <text evidence="2 6">Belongs to the Mediator complex subunit 7 family.</text>
</comment>
<dbReference type="PANTHER" id="PTHR21428:SF11">
    <property type="entry name" value="MEDIATOR OF RNA POLYMERASE II TRANSCRIPTION SUBUNIT 7"/>
    <property type="match status" value="1"/>
</dbReference>
<dbReference type="Gene3D" id="6.10.140.200">
    <property type="match status" value="1"/>
</dbReference>
<dbReference type="STRING" id="667725.A0A0L0G9L6"/>
<feature type="compositionally biased region" description="Basic and acidic residues" evidence="7">
    <location>
        <begin position="311"/>
        <end position="325"/>
    </location>
</feature>
<evidence type="ECO:0000256" key="6">
    <source>
        <dbReference type="RuleBase" id="RU364060"/>
    </source>
</evidence>
<organism evidence="9 10">
    <name type="scientific">Sphaeroforma arctica JP610</name>
    <dbReference type="NCBI Taxonomy" id="667725"/>
    <lineage>
        <taxon>Eukaryota</taxon>
        <taxon>Ichthyosporea</taxon>
        <taxon>Ichthyophonida</taxon>
        <taxon>Sphaeroforma</taxon>
    </lineage>
</organism>
<dbReference type="GeneID" id="25902600"/>
<keyword evidence="4 6" id="KW-0804">Transcription</keyword>
<name>A0A0L0G9L6_9EUKA</name>
<evidence type="ECO:0000256" key="3">
    <source>
        <dbReference type="ARBA" id="ARBA00023015"/>
    </source>
</evidence>
<dbReference type="Pfam" id="PF05983">
    <property type="entry name" value="Med7"/>
    <property type="match status" value="1"/>
</dbReference>
<dbReference type="GO" id="GO:0070847">
    <property type="term" value="C:core mediator complex"/>
    <property type="evidence" value="ECO:0007669"/>
    <property type="project" value="TreeGrafter"/>
</dbReference>
<comment type="subunit">
    <text evidence="6">Component of the Mediator complex.</text>
</comment>
<keyword evidence="6" id="KW-0010">Activator</keyword>
<evidence type="ECO:0000313" key="10">
    <source>
        <dbReference type="Proteomes" id="UP000054560"/>
    </source>
</evidence>
<feature type="region of interest" description="Disordered" evidence="7">
    <location>
        <begin position="304"/>
        <end position="382"/>
    </location>
</feature>
<accession>A0A0L0G9L6</accession>
<dbReference type="EMBL" id="KQ241687">
    <property type="protein sequence ID" value="KNC85722.1"/>
    <property type="molecule type" value="Genomic_DNA"/>
</dbReference>
<dbReference type="PANTHER" id="PTHR21428">
    <property type="entry name" value="MEDIATOR OF RNA POLYMERASE II TRANSCRIPTION SUBUNIT 7"/>
    <property type="match status" value="1"/>
</dbReference>
<evidence type="ECO:0000256" key="5">
    <source>
        <dbReference type="ARBA" id="ARBA00023242"/>
    </source>
</evidence>
<dbReference type="SUPFAM" id="SSF140718">
    <property type="entry name" value="Mediator hinge subcomplex-like"/>
    <property type="match status" value="1"/>
</dbReference>
<dbReference type="InterPro" id="IPR037212">
    <property type="entry name" value="Med7/Med21-like"/>
</dbReference>
<evidence type="ECO:0000313" key="9">
    <source>
        <dbReference type="EMBL" id="KNC85722.1"/>
    </source>
</evidence>
<keyword evidence="8" id="KW-1133">Transmembrane helix</keyword>
<comment type="function">
    <text evidence="6">Component of the Mediator complex, a coactivator involved in the regulated transcription of nearly all RNA polymerase II-dependent genes. Mediator functions as a bridge to convey information from gene-specific regulatory proteins to the basal RNA polymerase II transcription machinery.</text>
</comment>
<gene>
    <name evidence="9" type="ORF">SARC_02096</name>
</gene>
<comment type="subcellular location">
    <subcellularLocation>
        <location evidence="1 6">Nucleus</location>
    </subcellularLocation>
</comment>
<dbReference type="GO" id="GO:0003712">
    <property type="term" value="F:transcription coregulator activity"/>
    <property type="evidence" value="ECO:0007669"/>
    <property type="project" value="InterPro"/>
</dbReference>
<keyword evidence="10" id="KW-1185">Reference proteome</keyword>
<keyword evidence="8" id="KW-0812">Transmembrane</keyword>
<dbReference type="eggNOG" id="KOG0570">
    <property type="taxonomic scope" value="Eukaryota"/>
</dbReference>
<keyword evidence="8" id="KW-0472">Membrane</keyword>
<dbReference type="InterPro" id="IPR009244">
    <property type="entry name" value="Mediatior_Med7"/>
</dbReference>
<dbReference type="GO" id="GO:0006357">
    <property type="term" value="P:regulation of transcription by RNA polymerase II"/>
    <property type="evidence" value="ECO:0007669"/>
    <property type="project" value="InterPro"/>
</dbReference>
<dbReference type="InterPro" id="IPR044888">
    <property type="entry name" value="Mediatior_Med7_sf"/>
</dbReference>
<dbReference type="Proteomes" id="UP000054560">
    <property type="component" value="Unassembled WGS sequence"/>
</dbReference>
<evidence type="ECO:0000256" key="7">
    <source>
        <dbReference type="SAM" id="MobiDB-lite"/>
    </source>
</evidence>
<proteinExistence type="inferred from homology"/>
<protein>
    <recommendedName>
        <fullName evidence="6">Mediator of RNA polymerase II transcription subunit 7</fullName>
    </recommendedName>
</protein>
<keyword evidence="5 6" id="KW-0539">Nucleus</keyword>
<dbReference type="AlphaFoldDB" id="A0A0L0G9L6"/>
<dbReference type="GO" id="GO:0016592">
    <property type="term" value="C:mediator complex"/>
    <property type="evidence" value="ECO:0007669"/>
    <property type="project" value="InterPro"/>
</dbReference>